<organism evidence="1">
    <name type="scientific">plant metagenome</name>
    <dbReference type="NCBI Taxonomy" id="1297885"/>
    <lineage>
        <taxon>unclassified sequences</taxon>
        <taxon>metagenomes</taxon>
        <taxon>organismal metagenomes</taxon>
    </lineage>
</organism>
<gene>
    <name evidence="1" type="ORF">BER2_4597</name>
</gene>
<proteinExistence type="predicted"/>
<dbReference type="EMBL" id="CAADIH010000002">
    <property type="protein sequence ID" value="VFR36369.1"/>
    <property type="molecule type" value="Genomic_DNA"/>
</dbReference>
<reference evidence="1" key="1">
    <citation type="submission" date="2019-03" db="EMBL/GenBank/DDBJ databases">
        <authorList>
            <person name="Danneels B."/>
        </authorList>
    </citation>
    <scope>NUCLEOTIDE SEQUENCE</scope>
</reference>
<protein>
    <submittedName>
        <fullName evidence="1">Uncharacterized protein</fullName>
    </submittedName>
</protein>
<accession>A0A484QHY9</accession>
<evidence type="ECO:0000313" key="1">
    <source>
        <dbReference type="EMBL" id="VFR36369.1"/>
    </source>
</evidence>
<name>A0A484QHY9_9ZZZZ</name>
<dbReference type="AlphaFoldDB" id="A0A484QHY9"/>
<sequence length="50" mass="5532">MLQALAGKRYGPVLVALALGDQQGVALVMDIKVLLYDFEKYQSLMIFRGS</sequence>